<evidence type="ECO:0000313" key="3">
    <source>
        <dbReference type="WBParaSite" id="GPUH_0001025901-mRNA-1"/>
    </source>
</evidence>
<dbReference type="WBParaSite" id="GPUH_0001025901-mRNA-1">
    <property type="protein sequence ID" value="GPUH_0001025901-mRNA-1"/>
    <property type="gene ID" value="GPUH_0001025901"/>
</dbReference>
<reference evidence="3" key="1">
    <citation type="submission" date="2016-06" db="UniProtKB">
        <authorList>
            <consortium name="WormBaseParasite"/>
        </authorList>
    </citation>
    <scope>IDENTIFICATION</scope>
</reference>
<dbReference type="Proteomes" id="UP000271098">
    <property type="component" value="Unassembled WGS sequence"/>
</dbReference>
<dbReference type="EMBL" id="UYRT01077897">
    <property type="protein sequence ID" value="VDN17183.1"/>
    <property type="molecule type" value="Genomic_DNA"/>
</dbReference>
<name>A0A183DNF5_9BILA</name>
<evidence type="ECO:0000313" key="1">
    <source>
        <dbReference type="EMBL" id="VDN17183.1"/>
    </source>
</evidence>
<dbReference type="AlphaFoldDB" id="A0A183DNF5"/>
<gene>
    <name evidence="1" type="ORF">GPUH_LOCUS10246</name>
</gene>
<accession>A0A183DNF5</accession>
<keyword evidence="2" id="KW-1185">Reference proteome</keyword>
<protein>
    <submittedName>
        <fullName evidence="1 3">Uncharacterized protein</fullName>
    </submittedName>
</protein>
<sequence>MSFSLIHFYILACILFLRNDYNRLAVLWISAVDGLLFQVYFIDSYRMFIDLEKKLHDELRTAVRLLDWGRC</sequence>
<reference evidence="1 2" key="2">
    <citation type="submission" date="2018-11" db="EMBL/GenBank/DDBJ databases">
        <authorList>
            <consortium name="Pathogen Informatics"/>
        </authorList>
    </citation>
    <scope>NUCLEOTIDE SEQUENCE [LARGE SCALE GENOMIC DNA]</scope>
</reference>
<organism evidence="3">
    <name type="scientific">Gongylonema pulchrum</name>
    <dbReference type="NCBI Taxonomy" id="637853"/>
    <lineage>
        <taxon>Eukaryota</taxon>
        <taxon>Metazoa</taxon>
        <taxon>Ecdysozoa</taxon>
        <taxon>Nematoda</taxon>
        <taxon>Chromadorea</taxon>
        <taxon>Rhabditida</taxon>
        <taxon>Spirurina</taxon>
        <taxon>Spiruromorpha</taxon>
        <taxon>Spiruroidea</taxon>
        <taxon>Gongylonematidae</taxon>
        <taxon>Gongylonema</taxon>
    </lineage>
</organism>
<proteinExistence type="predicted"/>
<evidence type="ECO:0000313" key="2">
    <source>
        <dbReference type="Proteomes" id="UP000271098"/>
    </source>
</evidence>
<dbReference type="OrthoDB" id="10250935at2759"/>